<reference evidence="2 3" key="1">
    <citation type="journal article" date="2018" name="MBio">
        <title>Comparative Genomics Reveals the Core Gene Toolbox for the Fungus-Insect Symbiosis.</title>
        <authorList>
            <person name="Wang Y."/>
            <person name="Stata M."/>
            <person name="Wang W."/>
            <person name="Stajich J.E."/>
            <person name="White M.M."/>
            <person name="Moncalvo J.M."/>
        </authorList>
    </citation>
    <scope>NUCLEOTIDE SEQUENCE [LARGE SCALE GENOMIC DNA]</scope>
    <source>
        <strain evidence="2 3">SWE-8-4</strain>
    </source>
</reference>
<dbReference type="PRINTS" id="PR00069">
    <property type="entry name" value="ALDKETRDTASE"/>
</dbReference>
<dbReference type="Gene3D" id="3.20.20.100">
    <property type="entry name" value="NADP-dependent oxidoreductase domain"/>
    <property type="match status" value="1"/>
</dbReference>
<accession>A0A2T9YV40</accession>
<gene>
    <name evidence="2" type="ORF">BB561_001350</name>
</gene>
<dbReference type="InterPro" id="IPR020471">
    <property type="entry name" value="AKR"/>
</dbReference>
<dbReference type="Pfam" id="PF00248">
    <property type="entry name" value="Aldo_ket_red"/>
    <property type="match status" value="1"/>
</dbReference>
<comment type="caution">
    <text evidence="2">The sequence shown here is derived from an EMBL/GenBank/DDBJ whole genome shotgun (WGS) entry which is preliminary data.</text>
</comment>
<organism evidence="2 3">
    <name type="scientific">Smittium simulii</name>
    <dbReference type="NCBI Taxonomy" id="133385"/>
    <lineage>
        <taxon>Eukaryota</taxon>
        <taxon>Fungi</taxon>
        <taxon>Fungi incertae sedis</taxon>
        <taxon>Zoopagomycota</taxon>
        <taxon>Kickxellomycotina</taxon>
        <taxon>Harpellomycetes</taxon>
        <taxon>Harpellales</taxon>
        <taxon>Legeriomycetaceae</taxon>
        <taxon>Smittium</taxon>
    </lineage>
</organism>
<dbReference type="OrthoDB" id="5286008at2759"/>
<protein>
    <recommendedName>
        <fullName evidence="1">NADP-dependent oxidoreductase domain-containing protein</fullName>
    </recommendedName>
</protein>
<dbReference type="AlphaFoldDB" id="A0A2T9YV40"/>
<dbReference type="STRING" id="133385.A0A2T9YV40"/>
<keyword evidence="3" id="KW-1185">Reference proteome</keyword>
<dbReference type="Proteomes" id="UP000245383">
    <property type="component" value="Unassembled WGS sequence"/>
</dbReference>
<evidence type="ECO:0000313" key="3">
    <source>
        <dbReference type="Proteomes" id="UP000245383"/>
    </source>
</evidence>
<feature type="domain" description="NADP-dependent oxidoreductase" evidence="1">
    <location>
        <begin position="10"/>
        <end position="251"/>
    </location>
</feature>
<dbReference type="EMBL" id="MBFR01000039">
    <property type="protein sequence ID" value="PVU96191.1"/>
    <property type="molecule type" value="Genomic_DNA"/>
</dbReference>
<evidence type="ECO:0000313" key="2">
    <source>
        <dbReference type="EMBL" id="PVU96191.1"/>
    </source>
</evidence>
<dbReference type="PANTHER" id="PTHR42686">
    <property type="entry name" value="GH17980P-RELATED"/>
    <property type="match status" value="1"/>
</dbReference>
<name>A0A2T9YV40_9FUNG</name>
<dbReference type="GO" id="GO:0045290">
    <property type="term" value="F:D-arabinose 1-dehydrogenase [NAD(P)+] activity"/>
    <property type="evidence" value="ECO:0007669"/>
    <property type="project" value="TreeGrafter"/>
</dbReference>
<dbReference type="GO" id="GO:0005829">
    <property type="term" value="C:cytosol"/>
    <property type="evidence" value="ECO:0007669"/>
    <property type="project" value="TreeGrafter"/>
</dbReference>
<dbReference type="SUPFAM" id="SSF51430">
    <property type="entry name" value="NAD(P)-linked oxidoreductase"/>
    <property type="match status" value="1"/>
</dbReference>
<dbReference type="InterPro" id="IPR023210">
    <property type="entry name" value="NADP_OxRdtase_dom"/>
</dbReference>
<evidence type="ECO:0000259" key="1">
    <source>
        <dbReference type="Pfam" id="PF00248"/>
    </source>
</evidence>
<dbReference type="InterPro" id="IPR036812">
    <property type="entry name" value="NAD(P)_OxRdtase_dom_sf"/>
</dbReference>
<proteinExistence type="predicted"/>
<dbReference type="GO" id="GO:0070485">
    <property type="term" value="P:dehydro-D-arabinono-1,4-lactone biosynthetic process"/>
    <property type="evidence" value="ECO:0007669"/>
    <property type="project" value="TreeGrafter"/>
</dbReference>
<sequence>MSADKLPLPKLALGAGVFAGVYDAFTEDTVLETIQTAFDKGINMIDTSPYYNDSEIIVGAALKKLQVKRSDYYISTKLGRYGYKKADFDYSKERVRSSVASSLERLNTDYLDFVCCHDVEFVDINHIINETLPELFKLKAEGAVKNVGISGYPLDVLLKIAELQNQKGQPLDHVLSYCHANLHNQQAVAMISKLKLQNVKYVFMASPLSMGLLRTENVHSWHPASPELISAVNTCKEIAHKYNTSLQDIALTASFIYAFNQALLSDPAPQDSSLTSADSYLVGMIGKDEVYTALASLDFATSVQRFRLSDSAQKTPDIVEFDKALAEIEHQLSPFKNYSWASPPDDA</sequence>
<dbReference type="PANTHER" id="PTHR42686:SF1">
    <property type="entry name" value="GH17980P-RELATED"/>
    <property type="match status" value="1"/>
</dbReference>